<evidence type="ECO:0000313" key="2">
    <source>
        <dbReference type="Proteomes" id="UP000280861"/>
    </source>
</evidence>
<dbReference type="Pfam" id="PF00805">
    <property type="entry name" value="Pentapeptide"/>
    <property type="match status" value="1"/>
</dbReference>
<evidence type="ECO:0000313" key="1">
    <source>
        <dbReference type="EMBL" id="VDC18545.1"/>
    </source>
</evidence>
<protein>
    <submittedName>
        <fullName evidence="1">Pentapeptide repeats (8 copies)</fullName>
    </submittedName>
</protein>
<dbReference type="SUPFAM" id="SSF141571">
    <property type="entry name" value="Pentapeptide repeat-like"/>
    <property type="match status" value="1"/>
</dbReference>
<gene>
    <name evidence="1" type="ORF">PSET11_00371</name>
</gene>
<sequence length="219" mass="23699">MAKAKTLPPRLDAIHLNGLEDGDPGSLGAHERSDGERFIDADLTALDLTGSLFSGCEFLSCTAHATDFRTASFIETRFHRLNAPVLQAPRARFRDVIVENSRIGSGELYEARLESVHFINCKIGYVNLRAAKLTDVLFTNCDIDELDLAAAEASRVAFSHSKTRSLTLGRASLTHVDLRDLEIGELAGLDGLRGATLSPLQSIELAPAMAAELGLKIEP</sequence>
<dbReference type="AlphaFoldDB" id="A0A3P5WTQ8"/>
<dbReference type="Proteomes" id="UP000280861">
    <property type="component" value="Unassembled WGS sequence"/>
</dbReference>
<dbReference type="RefSeq" id="WP_124090140.1">
    <property type="nucleotide sequence ID" value="NZ_CBCRYA010000005.1"/>
</dbReference>
<proteinExistence type="predicted"/>
<reference evidence="1 2" key="1">
    <citation type="submission" date="2018-11" db="EMBL/GenBank/DDBJ databases">
        <authorList>
            <person name="Criscuolo A."/>
        </authorList>
    </citation>
    <scope>NUCLEOTIDE SEQUENCE [LARGE SCALE GENOMIC DNA]</scope>
    <source>
        <strain evidence="1">AT11b</strain>
    </source>
</reference>
<organism evidence="1 2">
    <name type="scientific">Arthrobacter ulcerisalmonis</name>
    <dbReference type="NCBI Taxonomy" id="2483813"/>
    <lineage>
        <taxon>Bacteria</taxon>
        <taxon>Bacillati</taxon>
        <taxon>Actinomycetota</taxon>
        <taxon>Actinomycetes</taxon>
        <taxon>Micrococcales</taxon>
        <taxon>Micrococcaceae</taxon>
        <taxon>Arthrobacter</taxon>
    </lineage>
</organism>
<dbReference type="OrthoDB" id="2579959at2"/>
<accession>A0A3P5WTQ8</accession>
<dbReference type="EMBL" id="UXAU01000009">
    <property type="protein sequence ID" value="VDC18545.1"/>
    <property type="molecule type" value="Genomic_DNA"/>
</dbReference>
<dbReference type="Pfam" id="PF13599">
    <property type="entry name" value="Pentapeptide_4"/>
    <property type="match status" value="1"/>
</dbReference>
<name>A0A3P5WTQ8_9MICC</name>
<dbReference type="InterPro" id="IPR001646">
    <property type="entry name" value="5peptide_repeat"/>
</dbReference>
<keyword evidence="2" id="KW-1185">Reference proteome</keyword>
<dbReference type="Gene3D" id="2.160.20.80">
    <property type="entry name" value="E3 ubiquitin-protein ligase SopA"/>
    <property type="match status" value="1"/>
</dbReference>